<dbReference type="InterPro" id="IPR036047">
    <property type="entry name" value="F-box-like_dom_sf"/>
</dbReference>
<dbReference type="InterPro" id="IPR002110">
    <property type="entry name" value="Ankyrin_rpt"/>
</dbReference>
<protein>
    <submittedName>
        <fullName evidence="5">Uncharacterized protein</fullName>
    </submittedName>
</protein>
<reference evidence="5 6" key="1">
    <citation type="submission" date="2024-02" db="EMBL/GenBank/DDBJ databases">
        <title>Discinaceae phylogenomics.</title>
        <authorList>
            <person name="Dirks A.C."/>
            <person name="James T.Y."/>
        </authorList>
    </citation>
    <scope>NUCLEOTIDE SEQUENCE [LARGE SCALE GENOMIC DNA]</scope>
    <source>
        <strain evidence="5 6">ACD0624</strain>
    </source>
</reference>
<keyword evidence="1" id="KW-0677">Repeat</keyword>
<evidence type="ECO:0000313" key="6">
    <source>
        <dbReference type="Proteomes" id="UP001447188"/>
    </source>
</evidence>
<dbReference type="SMART" id="SM00248">
    <property type="entry name" value="ANK"/>
    <property type="match status" value="7"/>
</dbReference>
<dbReference type="Gene3D" id="1.25.40.20">
    <property type="entry name" value="Ankyrin repeat-containing domain"/>
    <property type="match status" value="2"/>
</dbReference>
<sequence>MTTIKRKAEDDEATTVLNTKKTKTEHIPGSNDESPIVIDRDSPTCREIVDDRDEEESNALGYLSDRLVDARKRQSVKRKTPKETVLNTKKRKTEGDFRSLLISRQKQWRRLPWRIKTTGIRVPPMRYTSNTVEFPKFGSLPLEIVITIARSLSLFDLYSLLRTCRSLHQYLTPIQDQRRVATQDLISAVRCEDRVKIVQSLNAGADPNVCHRGMTLLKSAIQSRAPDIVSMLLGSGYLLDAGADPDHTTYTFRGCQPPLLHQSAVCVDSRDIFELLLKSGCNPDSLDRFGHTLLCHAVHNDNPDLVELLLESGADPDILTSEDMYGSPSVPLLHRALETSWNIVLLLLRSGCNPNLVDSQGYTVLYRHTVNGGTIEEISCLLEYADPNIATTGLCWTPLHWVTYTQEDPALVKLLCEQGANPDKEDATGSTPLHIAIRYRRYKNRDMLHTFGADIHTEDFIGLKPDSYYCWRNIDAFNSIIFLGELYLKYPEQGLLGMSLSAEE</sequence>
<feature type="region of interest" description="Disordered" evidence="4">
    <location>
        <begin position="1"/>
        <end position="38"/>
    </location>
</feature>
<organism evidence="5 6">
    <name type="scientific">Discina gigas</name>
    <dbReference type="NCBI Taxonomy" id="1032678"/>
    <lineage>
        <taxon>Eukaryota</taxon>
        <taxon>Fungi</taxon>
        <taxon>Dikarya</taxon>
        <taxon>Ascomycota</taxon>
        <taxon>Pezizomycotina</taxon>
        <taxon>Pezizomycetes</taxon>
        <taxon>Pezizales</taxon>
        <taxon>Discinaceae</taxon>
        <taxon>Discina</taxon>
    </lineage>
</organism>
<keyword evidence="2 3" id="KW-0040">ANK repeat</keyword>
<evidence type="ECO:0000256" key="4">
    <source>
        <dbReference type="SAM" id="MobiDB-lite"/>
    </source>
</evidence>
<dbReference type="InterPro" id="IPR036770">
    <property type="entry name" value="Ankyrin_rpt-contain_sf"/>
</dbReference>
<evidence type="ECO:0000256" key="2">
    <source>
        <dbReference type="ARBA" id="ARBA00023043"/>
    </source>
</evidence>
<dbReference type="PROSITE" id="PS50088">
    <property type="entry name" value="ANK_REPEAT"/>
    <property type="match status" value="3"/>
</dbReference>
<dbReference type="EMBL" id="JBBBZM010000122">
    <property type="protein sequence ID" value="KAL0633550.1"/>
    <property type="molecule type" value="Genomic_DNA"/>
</dbReference>
<feature type="repeat" description="ANK" evidence="3">
    <location>
        <begin position="428"/>
        <end position="460"/>
    </location>
</feature>
<dbReference type="PANTHER" id="PTHR24198">
    <property type="entry name" value="ANKYRIN REPEAT AND PROTEIN KINASE DOMAIN-CONTAINING PROTEIN"/>
    <property type="match status" value="1"/>
</dbReference>
<dbReference type="Pfam" id="PF12796">
    <property type="entry name" value="Ank_2"/>
    <property type="match status" value="2"/>
</dbReference>
<gene>
    <name evidence="5" type="ORF">Q9L58_007583</name>
</gene>
<name>A0ABR3GCQ2_9PEZI</name>
<dbReference type="CDD" id="cd09917">
    <property type="entry name" value="F-box_SF"/>
    <property type="match status" value="1"/>
</dbReference>
<evidence type="ECO:0000256" key="3">
    <source>
        <dbReference type="PROSITE-ProRule" id="PRU00023"/>
    </source>
</evidence>
<proteinExistence type="predicted"/>
<dbReference type="Proteomes" id="UP001447188">
    <property type="component" value="Unassembled WGS sequence"/>
</dbReference>
<feature type="repeat" description="ANK" evidence="3">
    <location>
        <begin position="397"/>
        <end position="427"/>
    </location>
</feature>
<dbReference type="PROSITE" id="PS50297">
    <property type="entry name" value="ANK_REP_REGION"/>
    <property type="match status" value="2"/>
</dbReference>
<evidence type="ECO:0000256" key="1">
    <source>
        <dbReference type="ARBA" id="ARBA00022737"/>
    </source>
</evidence>
<evidence type="ECO:0000313" key="5">
    <source>
        <dbReference type="EMBL" id="KAL0633550.1"/>
    </source>
</evidence>
<comment type="caution">
    <text evidence="5">The sequence shown here is derived from an EMBL/GenBank/DDBJ whole genome shotgun (WGS) entry which is preliminary data.</text>
</comment>
<feature type="repeat" description="ANK" evidence="3">
    <location>
        <begin position="289"/>
        <end position="321"/>
    </location>
</feature>
<dbReference type="SUPFAM" id="SSF81383">
    <property type="entry name" value="F-box domain"/>
    <property type="match status" value="1"/>
</dbReference>
<dbReference type="SUPFAM" id="SSF48403">
    <property type="entry name" value="Ankyrin repeat"/>
    <property type="match status" value="1"/>
</dbReference>
<accession>A0ABR3GCQ2</accession>
<dbReference type="PANTHER" id="PTHR24198:SF165">
    <property type="entry name" value="ANKYRIN REPEAT-CONTAINING PROTEIN-RELATED"/>
    <property type="match status" value="1"/>
</dbReference>
<keyword evidence="6" id="KW-1185">Reference proteome</keyword>